<proteinExistence type="predicted"/>
<dbReference type="AlphaFoldDB" id="A0A9P6MHB0"/>
<dbReference type="Proteomes" id="UP000703661">
    <property type="component" value="Unassembled WGS sequence"/>
</dbReference>
<feature type="compositionally biased region" description="Low complexity" evidence="1">
    <location>
        <begin position="285"/>
        <end position="296"/>
    </location>
</feature>
<comment type="caution">
    <text evidence="3">The sequence shown here is derived from an EMBL/GenBank/DDBJ whole genome shotgun (WGS) entry which is preliminary data.</text>
</comment>
<feature type="region of interest" description="Disordered" evidence="1">
    <location>
        <begin position="258"/>
        <end position="296"/>
    </location>
</feature>
<keyword evidence="4" id="KW-1185">Reference proteome</keyword>
<keyword evidence="2" id="KW-1133">Transmembrane helix</keyword>
<feature type="transmembrane region" description="Helical" evidence="2">
    <location>
        <begin position="46"/>
        <end position="67"/>
    </location>
</feature>
<feature type="transmembrane region" description="Helical" evidence="2">
    <location>
        <begin position="87"/>
        <end position="108"/>
    </location>
</feature>
<feature type="compositionally biased region" description="Low complexity" evidence="1">
    <location>
        <begin position="148"/>
        <end position="161"/>
    </location>
</feature>
<sequence>MVTYLTIPTWVVRFGLCIWLVTTITGKDNAAGYVCDTSMDYNLSAIMQYIKIATEIIILVFFLERVIALHRSSVQTDSNHSHWRRLALINAGITFLVILFEILVGQVTVYLQDYLFLTYSMVNLIQATLVIFVVEDTKNVFKKRAATSNSASKQSNSNSGNHANSQRDNMDDTTISYTDGVSAKAGRLNDPYSNNLASSQQPWSLTMRAPTSTPDAVSVNYQPNSRPHSTFYDFGQMDQKMSPNRHWDVDVESQDTIDGNNRWKYGKNEDEIPMTLAKRREDAQSPHSFQSPHSPR</sequence>
<accession>A0A9P6MHB0</accession>
<feature type="compositionally biased region" description="Polar residues" evidence="1">
    <location>
        <begin position="191"/>
        <end position="215"/>
    </location>
</feature>
<dbReference type="EMBL" id="JAAAID010003196">
    <property type="protein sequence ID" value="KAF9999898.1"/>
    <property type="molecule type" value="Genomic_DNA"/>
</dbReference>
<keyword evidence="2" id="KW-0812">Transmembrane</keyword>
<evidence type="ECO:0000313" key="3">
    <source>
        <dbReference type="EMBL" id="KAF9999898.1"/>
    </source>
</evidence>
<feature type="compositionally biased region" description="Polar residues" evidence="1">
    <location>
        <begin position="162"/>
        <end position="179"/>
    </location>
</feature>
<reference evidence="3" key="1">
    <citation type="journal article" date="2020" name="Fungal Divers.">
        <title>Resolving the Mortierellaceae phylogeny through synthesis of multi-gene phylogenetics and phylogenomics.</title>
        <authorList>
            <person name="Vandepol N."/>
            <person name="Liber J."/>
            <person name="Desiro A."/>
            <person name="Na H."/>
            <person name="Kennedy M."/>
            <person name="Barry K."/>
            <person name="Grigoriev I.V."/>
            <person name="Miller A.N."/>
            <person name="O'Donnell K."/>
            <person name="Stajich J.E."/>
            <person name="Bonito G."/>
        </authorList>
    </citation>
    <scope>NUCLEOTIDE SEQUENCE</scope>
    <source>
        <strain evidence="3">NRRL 2769</strain>
    </source>
</reference>
<evidence type="ECO:0000256" key="1">
    <source>
        <dbReference type="SAM" id="MobiDB-lite"/>
    </source>
</evidence>
<feature type="region of interest" description="Disordered" evidence="1">
    <location>
        <begin position="145"/>
        <end position="215"/>
    </location>
</feature>
<organism evidence="3 4">
    <name type="scientific">Entomortierella chlamydospora</name>
    <dbReference type="NCBI Taxonomy" id="101097"/>
    <lineage>
        <taxon>Eukaryota</taxon>
        <taxon>Fungi</taxon>
        <taxon>Fungi incertae sedis</taxon>
        <taxon>Mucoromycota</taxon>
        <taxon>Mortierellomycotina</taxon>
        <taxon>Mortierellomycetes</taxon>
        <taxon>Mortierellales</taxon>
        <taxon>Mortierellaceae</taxon>
        <taxon>Entomortierella</taxon>
    </lineage>
</organism>
<feature type="transmembrane region" description="Helical" evidence="2">
    <location>
        <begin position="114"/>
        <end position="134"/>
    </location>
</feature>
<evidence type="ECO:0000313" key="4">
    <source>
        <dbReference type="Proteomes" id="UP000703661"/>
    </source>
</evidence>
<gene>
    <name evidence="3" type="ORF">BGZ80_006469</name>
</gene>
<name>A0A9P6MHB0_9FUNG</name>
<protein>
    <submittedName>
        <fullName evidence="3">Uncharacterized protein</fullName>
    </submittedName>
</protein>
<evidence type="ECO:0000256" key="2">
    <source>
        <dbReference type="SAM" id="Phobius"/>
    </source>
</evidence>
<keyword evidence="2" id="KW-0472">Membrane</keyword>